<dbReference type="Proteomes" id="UP000677515">
    <property type="component" value="Chromosome"/>
</dbReference>
<protein>
    <recommendedName>
        <fullName evidence="2">FAD dependent oxidoreductase domain-containing protein</fullName>
    </recommendedName>
</protein>
<dbReference type="PANTHER" id="PTHR13847">
    <property type="entry name" value="SARCOSINE DEHYDROGENASE-RELATED"/>
    <property type="match status" value="1"/>
</dbReference>
<evidence type="ECO:0000313" key="3">
    <source>
        <dbReference type="EMBL" id="BCQ35060.1"/>
    </source>
</evidence>
<keyword evidence="1" id="KW-0560">Oxidoreductase</keyword>
<sequence>MDIRSLPFDQNINGWAAQLPPLARLPALNRSIQADWLVIGAGYAGLAFARRIAELRPHQQVVVIDAVDIADNASARNSGFMIDLPHNVGSSTEELAHAQTYRRLLQFGVSQLKKTVQTHNIDCHWSNTGKYHCAVTPQFDRLIDAYCAELNRLDEPHKVMEKAELASLLGTDFYRRAVYTPNCILVNPAALVRGLATSLPDNVTIYPNTPALNIDTHSGIRVQTPHGDIQASQLMLGMNGAIRGLLPGKSNVFAMATFATLTEPLTTAQRQRLGDIQPWGLTPMNALAGATLRYTHDHRFLIREHVNFTPGLTTSARETGLHARRHQALFNRLYPQLSDVAMNWSWSGMIGITGNGAPVWGKVAPHIYASAGCNGAGISKQSAFGHLLAEYALQQDHPLLSDMASVGLANWLPPRPVLDIGVKGYLARERWKARSEC</sequence>
<evidence type="ECO:0000256" key="1">
    <source>
        <dbReference type="ARBA" id="ARBA00023002"/>
    </source>
</evidence>
<dbReference type="Gene3D" id="3.50.50.60">
    <property type="entry name" value="FAD/NAD(P)-binding domain"/>
    <property type="match status" value="1"/>
</dbReference>
<dbReference type="EMBL" id="AP024329">
    <property type="protein sequence ID" value="BCQ35060.1"/>
    <property type="molecule type" value="Genomic_DNA"/>
</dbReference>
<name>A0ABM7N0Z9_ERWRD</name>
<dbReference type="InterPro" id="IPR006076">
    <property type="entry name" value="FAD-dep_OxRdtase"/>
</dbReference>
<organism evidence="3 4">
    <name type="scientific">Erwinia rhapontici</name>
    <name type="common">Pectobacterium rhapontici</name>
    <dbReference type="NCBI Taxonomy" id="55212"/>
    <lineage>
        <taxon>Bacteria</taxon>
        <taxon>Pseudomonadati</taxon>
        <taxon>Pseudomonadota</taxon>
        <taxon>Gammaproteobacteria</taxon>
        <taxon>Enterobacterales</taxon>
        <taxon>Erwiniaceae</taxon>
        <taxon>Erwinia</taxon>
    </lineage>
</organism>
<gene>
    <name evidence="3" type="ORF">ERHA53_24030</name>
</gene>
<dbReference type="PANTHER" id="PTHR13847:SF281">
    <property type="entry name" value="FAD DEPENDENT OXIDOREDUCTASE DOMAIN-CONTAINING PROTEIN"/>
    <property type="match status" value="1"/>
</dbReference>
<evidence type="ECO:0000313" key="4">
    <source>
        <dbReference type="Proteomes" id="UP000677515"/>
    </source>
</evidence>
<feature type="domain" description="FAD dependent oxidoreductase" evidence="2">
    <location>
        <begin position="35"/>
        <end position="390"/>
    </location>
</feature>
<dbReference type="Gene3D" id="3.30.9.10">
    <property type="entry name" value="D-Amino Acid Oxidase, subunit A, domain 2"/>
    <property type="match status" value="1"/>
</dbReference>
<dbReference type="SUPFAM" id="SSF51905">
    <property type="entry name" value="FAD/NAD(P)-binding domain"/>
    <property type="match status" value="1"/>
</dbReference>
<proteinExistence type="predicted"/>
<dbReference type="Pfam" id="PF01266">
    <property type="entry name" value="DAO"/>
    <property type="match status" value="1"/>
</dbReference>
<reference evidence="3 4" key="1">
    <citation type="submission" date="2021-01" db="EMBL/GenBank/DDBJ databases">
        <title>Complete genome sequence of Erwinia rhapontici MAFF 311153.</title>
        <authorList>
            <person name="Morohoshi T."/>
            <person name="Someya N."/>
        </authorList>
    </citation>
    <scope>NUCLEOTIDE SEQUENCE [LARGE SCALE GENOMIC DNA]</scope>
    <source>
        <strain evidence="3 4">MAFF 311153</strain>
    </source>
</reference>
<accession>A0ABM7N0Z9</accession>
<dbReference type="InterPro" id="IPR036188">
    <property type="entry name" value="FAD/NAD-bd_sf"/>
</dbReference>
<keyword evidence="4" id="KW-1185">Reference proteome</keyword>
<evidence type="ECO:0000259" key="2">
    <source>
        <dbReference type="Pfam" id="PF01266"/>
    </source>
</evidence>
<dbReference type="RefSeq" id="WP_212815406.1">
    <property type="nucleotide sequence ID" value="NZ_AP024329.1"/>
</dbReference>